<keyword evidence="14" id="KW-1185">Reference proteome</keyword>
<dbReference type="InterPro" id="IPR027417">
    <property type="entry name" value="P-loop_NTPase"/>
</dbReference>
<evidence type="ECO:0000259" key="11">
    <source>
        <dbReference type="PROSITE" id="PS51194"/>
    </source>
</evidence>
<dbReference type="SMART" id="SM01178">
    <property type="entry name" value="DUF4217"/>
    <property type="match status" value="1"/>
</dbReference>
<dbReference type="RefSeq" id="XP_003082084.2">
    <property type="nucleotide sequence ID" value="XM_003082036.2"/>
</dbReference>
<dbReference type="GO" id="GO:0003723">
    <property type="term" value="F:RNA binding"/>
    <property type="evidence" value="ECO:0007669"/>
    <property type="project" value="UniProtKB-UniRule"/>
</dbReference>
<comment type="similarity">
    <text evidence="7">Belongs to the DEAD box helicase family.</text>
</comment>
<dbReference type="Gene3D" id="3.40.50.300">
    <property type="entry name" value="P-loop containing nucleotide triphosphate hydrolases"/>
    <property type="match status" value="2"/>
</dbReference>
<keyword evidence="1 7" id="KW-0547">Nucleotide-binding</keyword>
<comment type="caution">
    <text evidence="13">The sequence shown here is derived from an EMBL/GenBank/DDBJ whole genome shotgun (WGS) entry which is preliminary data.</text>
</comment>
<dbReference type="Pfam" id="PF00270">
    <property type="entry name" value="DEAD"/>
    <property type="match status" value="1"/>
</dbReference>
<keyword evidence="5 8" id="KW-0694">RNA-binding</keyword>
<dbReference type="KEGG" id="ota:OT_ostta11g02640"/>
<dbReference type="EMBL" id="CAID01000011">
    <property type="protein sequence ID" value="CEF99703.1"/>
    <property type="molecule type" value="Genomic_DNA"/>
</dbReference>
<dbReference type="PROSITE" id="PS51195">
    <property type="entry name" value="Q_MOTIF"/>
    <property type="match status" value="1"/>
</dbReference>
<evidence type="ECO:0000256" key="7">
    <source>
        <dbReference type="RuleBase" id="RU000492"/>
    </source>
</evidence>
<dbReference type="InterPro" id="IPR011545">
    <property type="entry name" value="DEAD/DEAH_box_helicase_dom"/>
</dbReference>
<dbReference type="FunCoup" id="A0A090N4E0">
    <property type="interactions" value="1462"/>
</dbReference>
<reference evidence="13 14" key="2">
    <citation type="journal article" date="2014" name="BMC Genomics">
        <title>An improved genome of the model marine alga Ostreococcus tauri unfolds by assessing Illumina de novo assemblies.</title>
        <authorList>
            <person name="Blanc-Mathieu R."/>
            <person name="Verhelst B."/>
            <person name="Derelle E."/>
            <person name="Rombauts S."/>
            <person name="Bouget F.Y."/>
            <person name="Carre I."/>
            <person name="Chateau A."/>
            <person name="Eyre-Walker A."/>
            <person name="Grimsley N."/>
            <person name="Moreau H."/>
            <person name="Piegu B."/>
            <person name="Rivals E."/>
            <person name="Schackwitz W."/>
            <person name="Van de Peer Y."/>
            <person name="Piganeau G."/>
        </authorList>
    </citation>
    <scope>NUCLEOTIDE SEQUENCE [LARGE SCALE GENOMIC DNA]</scope>
    <source>
        <strain evidence="14">OTTH 0595 / CCAP 157/2 / RCC745</strain>
    </source>
</reference>
<dbReference type="AlphaFoldDB" id="A0A090N4E0"/>
<keyword evidence="3 7" id="KW-0347">Helicase</keyword>
<dbReference type="Pfam" id="PF13959">
    <property type="entry name" value="CTE_SPB4"/>
    <property type="match status" value="1"/>
</dbReference>
<evidence type="ECO:0000256" key="3">
    <source>
        <dbReference type="ARBA" id="ARBA00022806"/>
    </source>
</evidence>
<dbReference type="Proteomes" id="UP000009170">
    <property type="component" value="Unassembled WGS sequence"/>
</dbReference>
<comment type="catalytic activity">
    <reaction evidence="8">
        <text>ATP + H2O = ADP + phosphate + H(+)</text>
        <dbReference type="Rhea" id="RHEA:13065"/>
        <dbReference type="ChEBI" id="CHEBI:15377"/>
        <dbReference type="ChEBI" id="CHEBI:15378"/>
        <dbReference type="ChEBI" id="CHEBI:30616"/>
        <dbReference type="ChEBI" id="CHEBI:43474"/>
        <dbReference type="ChEBI" id="CHEBI:456216"/>
        <dbReference type="EC" id="3.6.4.13"/>
    </reaction>
</comment>
<feature type="compositionally biased region" description="Acidic residues" evidence="9">
    <location>
        <begin position="24"/>
        <end position="33"/>
    </location>
</feature>
<keyword evidence="4 7" id="KW-0067">ATP-binding</keyword>
<reference evidence="14" key="1">
    <citation type="journal article" date="2006" name="Proc. Natl. Acad. Sci. U.S.A.">
        <title>Genome analysis of the smallest free-living eukaryote Ostreococcus tauri unveils many unique features.</title>
        <authorList>
            <person name="Derelle E."/>
            <person name="Ferraz C."/>
            <person name="Rombauts S."/>
            <person name="Rouze P."/>
            <person name="Worden A.Z."/>
            <person name="Robbens S."/>
            <person name="Partensky F."/>
            <person name="Degroeve S."/>
            <person name="Echeynie S."/>
            <person name="Cooke R."/>
            <person name="Saeys Y."/>
            <person name="Wuyts J."/>
            <person name="Jabbari K."/>
            <person name="Bowler C."/>
            <person name="Panaud O."/>
            <person name="Piegu B."/>
            <person name="Ball S.G."/>
            <person name="Ral J.-P."/>
            <person name="Bouget F.-Y."/>
            <person name="Piganeau G."/>
            <person name="De Baets B."/>
            <person name="Picard A."/>
            <person name="Delseny M."/>
            <person name="Demaille J."/>
            <person name="Van de Peer Y."/>
            <person name="Moreau H."/>
        </authorList>
    </citation>
    <scope>NUCLEOTIDE SEQUENCE [LARGE SCALE GENOMIC DNA]</scope>
    <source>
        <strain evidence="14">OTTH 0595 / CCAP 157/2 / RCC745</strain>
    </source>
</reference>
<protein>
    <recommendedName>
        <fullName evidence="8">ATP-dependent RNA helicase</fullName>
        <ecNumber evidence="8">3.6.4.13</ecNumber>
    </recommendedName>
</protein>
<accession>A0A090N4E0</accession>
<dbReference type="CDD" id="cd17949">
    <property type="entry name" value="DEADc_DDX31"/>
    <property type="match status" value="1"/>
</dbReference>
<feature type="domain" description="Helicase C-terminal" evidence="11">
    <location>
        <begin position="335"/>
        <end position="491"/>
    </location>
</feature>
<dbReference type="GO" id="GO:0003724">
    <property type="term" value="F:RNA helicase activity"/>
    <property type="evidence" value="ECO:0007669"/>
    <property type="project" value="UniProtKB-EC"/>
</dbReference>
<dbReference type="InterPro" id="IPR000629">
    <property type="entry name" value="RNA-helicase_DEAD-box_CS"/>
</dbReference>
<dbReference type="PANTHER" id="PTHR24031">
    <property type="entry name" value="RNA HELICASE"/>
    <property type="match status" value="1"/>
</dbReference>
<dbReference type="EC" id="3.6.4.13" evidence="8"/>
<feature type="domain" description="Helicase ATP-binding" evidence="10">
    <location>
        <begin position="79"/>
        <end position="262"/>
    </location>
</feature>
<evidence type="ECO:0000256" key="6">
    <source>
        <dbReference type="PROSITE-ProRule" id="PRU00552"/>
    </source>
</evidence>
<dbReference type="GO" id="GO:0005524">
    <property type="term" value="F:ATP binding"/>
    <property type="evidence" value="ECO:0007669"/>
    <property type="project" value="UniProtKB-UniRule"/>
</dbReference>
<dbReference type="InterPro" id="IPR014001">
    <property type="entry name" value="Helicase_ATP-bd"/>
</dbReference>
<evidence type="ECO:0000256" key="2">
    <source>
        <dbReference type="ARBA" id="ARBA00022801"/>
    </source>
</evidence>
<gene>
    <name evidence="13" type="ORF">OT_ostta11g02640</name>
</gene>
<organism evidence="13 14">
    <name type="scientific">Ostreococcus tauri</name>
    <name type="common">Marine green alga</name>
    <dbReference type="NCBI Taxonomy" id="70448"/>
    <lineage>
        <taxon>Eukaryota</taxon>
        <taxon>Viridiplantae</taxon>
        <taxon>Chlorophyta</taxon>
        <taxon>Mamiellophyceae</taxon>
        <taxon>Mamiellales</taxon>
        <taxon>Bathycoccaceae</taxon>
        <taxon>Ostreococcus</taxon>
    </lineage>
</organism>
<dbReference type="OrthoDB" id="422663at2759"/>
<comment type="domain">
    <text evidence="8">The Q motif is unique to and characteristic of the DEAD box family of RNA helicases and controls ATP binding and hydrolysis.</text>
</comment>
<comment type="function">
    <text evidence="8">RNA helicase.</text>
</comment>
<keyword evidence="2 7" id="KW-0378">Hydrolase</keyword>
<dbReference type="GO" id="GO:0016887">
    <property type="term" value="F:ATP hydrolysis activity"/>
    <property type="evidence" value="ECO:0007669"/>
    <property type="project" value="RHEA"/>
</dbReference>
<dbReference type="InterPro" id="IPR025313">
    <property type="entry name" value="SPB4-like_CTE"/>
</dbReference>
<sequence length="638" mass="69001">MTFDPRDWAGLMRRASASGVRDGDDGDGDEDSDAVGRRARVFGREPASFEECGLPETMVKHLVENVGFASPTAVQARTIPRMLAGRDVLVRAETGSGKTLSYIAPLYSKIGGITPRVTRNEGTRGLVLVPTRELVTQVEDLARRVGRPFHWVVTSSIMGGENRTKEKARLRKGVCLLIATPGRLLDHLRMTESFNVDNLRWLVLDEADRLLDLGFEEDLNAILNEIGRRTEGASICTALLSATLTPGTARLAERMTDPVTVVVEPERDDLEIVGDGDGDGDGDDEGGMDVEGLKRMAKIMAGGDRVRMPEGLNHTAVEVSMKARLPALAGLLAGWMQGSISKAIVFFSSCESVEFHYKTLRWLAAGGKGKVEDDDDSVQGPYEIFRLHGLLSQGERSNVFKNFAKTKTGVLLCTDVGARGLDFIGVGATVQVDPPSDATTYIHRVGRTARLGAAGEAVLFLQPKEREFAEVLTEKGVCFKKGSAAAMLDVLGGTEDASDRDTRAFADAPHLHPASQRMLRRLQAKIASDARYDALAKDAFRAHVRAYAAFPSALKHIFHVKRLHLGHCACAFGLRDAPTLIGASATKAALKRARDRAVADARASKSKARDVRVAKKSKKLARGAIDRRPIGVDDAGAT</sequence>
<dbReference type="SMART" id="SM00490">
    <property type="entry name" value="HELICc"/>
    <property type="match status" value="1"/>
</dbReference>
<dbReference type="PROSITE" id="PS51194">
    <property type="entry name" value="HELICASE_CTER"/>
    <property type="match status" value="1"/>
</dbReference>
<dbReference type="Pfam" id="PF00271">
    <property type="entry name" value="Helicase_C"/>
    <property type="match status" value="1"/>
</dbReference>
<dbReference type="SMART" id="SM00487">
    <property type="entry name" value="DEXDc"/>
    <property type="match status" value="1"/>
</dbReference>
<feature type="domain" description="DEAD-box RNA helicase Q" evidence="12">
    <location>
        <begin position="47"/>
        <end position="76"/>
    </location>
</feature>
<evidence type="ECO:0000256" key="5">
    <source>
        <dbReference type="ARBA" id="ARBA00022884"/>
    </source>
</evidence>
<dbReference type="SUPFAM" id="SSF52540">
    <property type="entry name" value="P-loop containing nucleoside triphosphate hydrolases"/>
    <property type="match status" value="2"/>
</dbReference>
<evidence type="ECO:0000259" key="12">
    <source>
        <dbReference type="PROSITE" id="PS51195"/>
    </source>
</evidence>
<dbReference type="InterPro" id="IPR001650">
    <property type="entry name" value="Helicase_C-like"/>
</dbReference>
<feature type="short sequence motif" description="Q motif" evidence="6">
    <location>
        <begin position="47"/>
        <end position="76"/>
    </location>
</feature>
<dbReference type="STRING" id="70448.A0A090N4E0"/>
<dbReference type="InterPro" id="IPR014014">
    <property type="entry name" value="RNA_helicase_DEAD_Q_motif"/>
</dbReference>
<evidence type="ECO:0000256" key="8">
    <source>
        <dbReference type="RuleBase" id="RU365068"/>
    </source>
</evidence>
<dbReference type="GeneID" id="9835916"/>
<dbReference type="PROSITE" id="PS00039">
    <property type="entry name" value="DEAD_ATP_HELICASE"/>
    <property type="match status" value="1"/>
</dbReference>
<dbReference type="PROSITE" id="PS51192">
    <property type="entry name" value="HELICASE_ATP_BIND_1"/>
    <property type="match status" value="1"/>
</dbReference>
<evidence type="ECO:0000313" key="14">
    <source>
        <dbReference type="Proteomes" id="UP000009170"/>
    </source>
</evidence>
<feature type="region of interest" description="Disordered" evidence="9">
    <location>
        <begin position="14"/>
        <end position="34"/>
    </location>
</feature>
<name>A0A090N4E0_OSTTA</name>
<proteinExistence type="inferred from homology"/>
<evidence type="ECO:0000313" key="13">
    <source>
        <dbReference type="EMBL" id="CEF99703.1"/>
    </source>
</evidence>
<dbReference type="CDD" id="cd18787">
    <property type="entry name" value="SF2_C_DEAD"/>
    <property type="match status" value="1"/>
</dbReference>
<dbReference type="InParanoid" id="A0A090N4E0"/>
<evidence type="ECO:0000256" key="4">
    <source>
        <dbReference type="ARBA" id="ARBA00022840"/>
    </source>
</evidence>
<evidence type="ECO:0000256" key="1">
    <source>
        <dbReference type="ARBA" id="ARBA00022741"/>
    </source>
</evidence>
<evidence type="ECO:0000256" key="9">
    <source>
        <dbReference type="SAM" id="MobiDB-lite"/>
    </source>
</evidence>
<evidence type="ECO:0000259" key="10">
    <source>
        <dbReference type="PROSITE" id="PS51192"/>
    </source>
</evidence>